<evidence type="ECO:0000256" key="10">
    <source>
        <dbReference type="ARBA" id="ARBA00044721"/>
    </source>
</evidence>
<dbReference type="GO" id="GO:0005789">
    <property type="term" value="C:endoplasmic reticulum membrane"/>
    <property type="evidence" value="ECO:0007669"/>
    <property type="project" value="UniProtKB-SubCell"/>
</dbReference>
<evidence type="ECO:0000256" key="3">
    <source>
        <dbReference type="ARBA" id="ARBA00007063"/>
    </source>
</evidence>
<evidence type="ECO:0000256" key="9">
    <source>
        <dbReference type="ARBA" id="ARBA00023136"/>
    </source>
</evidence>
<evidence type="ECO:0000256" key="2">
    <source>
        <dbReference type="ARBA" id="ARBA00004922"/>
    </source>
</evidence>
<feature type="region of interest" description="Disordered" evidence="13">
    <location>
        <begin position="25"/>
        <end position="53"/>
    </location>
</feature>
<feature type="transmembrane region" description="Helical" evidence="12">
    <location>
        <begin position="120"/>
        <end position="137"/>
    </location>
</feature>
<keyword evidence="4 12" id="KW-0328">Glycosyltransferase</keyword>
<comment type="subcellular location">
    <subcellularLocation>
        <location evidence="1 12">Endoplasmic reticulum membrane</location>
        <topology evidence="1 12">Multi-pass membrane protein</topology>
    </subcellularLocation>
</comment>
<feature type="transmembrane region" description="Helical" evidence="12">
    <location>
        <begin position="203"/>
        <end position="219"/>
    </location>
</feature>
<keyword evidence="7 12" id="KW-0256">Endoplasmic reticulum</keyword>
<evidence type="ECO:0000256" key="13">
    <source>
        <dbReference type="SAM" id="MobiDB-lite"/>
    </source>
</evidence>
<dbReference type="PANTHER" id="PTHR22760:SF1">
    <property type="entry name" value="DOL-P-MAN:MAN(7)GLCNAC(2)-PP-DOL ALPHA-1,6-MANNOSYLTRANSFERASE"/>
    <property type="match status" value="1"/>
</dbReference>
<keyword evidence="15" id="KW-1185">Reference proteome</keyword>
<feature type="transmembrane region" description="Helical" evidence="12">
    <location>
        <begin position="60"/>
        <end position="79"/>
    </location>
</feature>
<protein>
    <recommendedName>
        <fullName evidence="12">Mannosyltransferase</fullName>
        <ecNumber evidence="12">2.4.1.-</ecNumber>
    </recommendedName>
</protein>
<name>A0A9Q1CKP1_HOLLE</name>
<comment type="similarity">
    <text evidence="3 12">Belongs to the glycosyltransferase 22 family.</text>
</comment>
<evidence type="ECO:0000256" key="12">
    <source>
        <dbReference type="RuleBase" id="RU363075"/>
    </source>
</evidence>
<feature type="transmembrane region" description="Helical" evidence="12">
    <location>
        <begin position="149"/>
        <end position="166"/>
    </location>
</feature>
<keyword evidence="6 12" id="KW-0812">Transmembrane</keyword>
<feature type="transmembrane region" description="Helical" evidence="12">
    <location>
        <begin position="178"/>
        <end position="196"/>
    </location>
</feature>
<feature type="transmembrane region" description="Helical" evidence="12">
    <location>
        <begin position="261"/>
        <end position="284"/>
    </location>
</feature>
<sequence>MPIEVEDVFCSPAEFWILTENMAKSKTKAKKDGTKKDGSKKKGTNAPKKESRKNDNKTTWIDYLLILISLVAAGLHLLICPYTKVEESFNLQAMHDLLYHQANISAYDHLEFPGVVPRSFLGPLAVSSVAAPFVYIVKYLSLSKFISQYIVRAVLGVFVLSAFHQFCFDVSKKFGKRVSRLVVILTLTQFHFMFYCTRPLPNVFALAFALRAIGAWMTSGHPTFIITSAYAILIFRSELCILMGLMLLLELLSRRLSILKLLLWGFVGAITGLALTVLVDSYFWQRWLWPEGEVLWYNVVLNKSADWGTSPFLWYFYSVLPRALAASIFLIPFGLYADRKLWSFLLPALGFVFLYSFLPHKELRFIIYVFPMLNVAAACGVVHIFDKYSRSVLWKLLAFGAVGHFVVNIFLTAGFLVISYHNYPGGVALHSIHKMIQAPLGVHIHIDVETAQTGASRFGQLNEFWIYNKTEGLLPGSDDMQVFTHLCVAGKSQNSPSLAPYREARSHAILTFAEGFAGIQFDESLQA</sequence>
<gene>
    <name evidence="14" type="ORF">HOLleu_05450</name>
</gene>
<dbReference type="OrthoDB" id="19039at2759"/>
<keyword evidence="5" id="KW-0808">Transferase</keyword>
<accession>A0A9Q1CKP1</accession>
<proteinExistence type="inferred from homology"/>
<dbReference type="Pfam" id="PF03901">
    <property type="entry name" value="Glyco_transf_22"/>
    <property type="match status" value="1"/>
</dbReference>
<dbReference type="Proteomes" id="UP001152320">
    <property type="component" value="Chromosome 2"/>
</dbReference>
<feature type="transmembrane region" description="Helical" evidence="12">
    <location>
        <begin position="365"/>
        <end position="385"/>
    </location>
</feature>
<evidence type="ECO:0000256" key="5">
    <source>
        <dbReference type="ARBA" id="ARBA00022679"/>
    </source>
</evidence>
<feature type="transmembrane region" description="Helical" evidence="12">
    <location>
        <begin position="312"/>
        <end position="334"/>
    </location>
</feature>
<evidence type="ECO:0000256" key="11">
    <source>
        <dbReference type="ARBA" id="ARBA00048899"/>
    </source>
</evidence>
<dbReference type="EMBL" id="JAIZAY010000002">
    <property type="protein sequence ID" value="KAJ8046686.1"/>
    <property type="molecule type" value="Genomic_DNA"/>
</dbReference>
<keyword evidence="8 12" id="KW-1133">Transmembrane helix</keyword>
<comment type="caution">
    <text evidence="14">The sequence shown here is derived from an EMBL/GenBank/DDBJ whole genome shotgun (WGS) entry which is preliminary data.</text>
</comment>
<evidence type="ECO:0000256" key="8">
    <source>
        <dbReference type="ARBA" id="ARBA00022989"/>
    </source>
</evidence>
<comment type="function">
    <text evidence="10">Mannosyltransferase that operates in the biosynthetic pathway of dolichol-linked oligosaccharides, the glycan precursors employed in protein asparagine (N)-glycosylation. The assembly of dolichol-linked oligosaccharides begins on the cytosolic side of the endoplasmic reticulum membrane and finishes in its lumen. The sequential addition of sugars to dolichol pyrophosphate produces dolichol-linked oligosaccharides containing fourteen sugars, including two GlcNAcs, nine mannoses and three glucoses. Once assembled, the oligosaccharide is transferred from the lipid to nascent proteins by oligosaccharyltransferases. In the lumen of the endoplasmic reticulum, adds the eighth mannose residue in an alpha-1,6 linkage onto Man(7)GlcNAc(2)-PP-dolichol to produce Man(8)GlcNAc(2)-PP-dolichol.</text>
</comment>
<evidence type="ECO:0000313" key="14">
    <source>
        <dbReference type="EMBL" id="KAJ8046686.1"/>
    </source>
</evidence>
<evidence type="ECO:0000256" key="1">
    <source>
        <dbReference type="ARBA" id="ARBA00004477"/>
    </source>
</evidence>
<dbReference type="AlphaFoldDB" id="A0A9Q1CKP1"/>
<keyword evidence="9 12" id="KW-0472">Membrane</keyword>
<evidence type="ECO:0000313" key="15">
    <source>
        <dbReference type="Proteomes" id="UP001152320"/>
    </source>
</evidence>
<dbReference type="InterPro" id="IPR005599">
    <property type="entry name" value="GPI_mannosylTrfase"/>
</dbReference>
<organism evidence="14 15">
    <name type="scientific">Holothuria leucospilota</name>
    <name type="common">Black long sea cucumber</name>
    <name type="synonym">Mertensiothuria leucospilota</name>
    <dbReference type="NCBI Taxonomy" id="206669"/>
    <lineage>
        <taxon>Eukaryota</taxon>
        <taxon>Metazoa</taxon>
        <taxon>Echinodermata</taxon>
        <taxon>Eleutherozoa</taxon>
        <taxon>Echinozoa</taxon>
        <taxon>Holothuroidea</taxon>
        <taxon>Aspidochirotacea</taxon>
        <taxon>Aspidochirotida</taxon>
        <taxon>Holothuriidae</taxon>
        <taxon>Holothuria</taxon>
    </lineage>
</organism>
<dbReference type="GO" id="GO:0052917">
    <property type="term" value="F:dol-P-Man:Man(7)GlcNAc(2)-PP-Dol alpha-1,6-mannosyltransferase activity"/>
    <property type="evidence" value="ECO:0007669"/>
    <property type="project" value="UniProtKB-EC"/>
</dbReference>
<evidence type="ECO:0000256" key="4">
    <source>
        <dbReference type="ARBA" id="ARBA00022676"/>
    </source>
</evidence>
<evidence type="ECO:0000256" key="7">
    <source>
        <dbReference type="ARBA" id="ARBA00022824"/>
    </source>
</evidence>
<dbReference type="EC" id="2.4.1.-" evidence="12"/>
<feature type="transmembrane region" description="Helical" evidence="12">
    <location>
        <begin position="397"/>
        <end position="420"/>
    </location>
</feature>
<comment type="pathway">
    <text evidence="2">Protein modification; protein glycosylation.</text>
</comment>
<feature type="transmembrane region" description="Helical" evidence="12">
    <location>
        <begin position="341"/>
        <end position="359"/>
    </location>
</feature>
<reference evidence="14" key="1">
    <citation type="submission" date="2021-10" db="EMBL/GenBank/DDBJ databases">
        <title>Tropical sea cucumber genome reveals ecological adaptation and Cuvierian tubules defense mechanism.</title>
        <authorList>
            <person name="Chen T."/>
        </authorList>
    </citation>
    <scope>NUCLEOTIDE SEQUENCE</scope>
    <source>
        <strain evidence="14">Nanhai2018</strain>
        <tissue evidence="14">Muscle</tissue>
    </source>
</reference>
<dbReference type="GO" id="GO:0006487">
    <property type="term" value="P:protein N-linked glycosylation"/>
    <property type="evidence" value="ECO:0007669"/>
    <property type="project" value="TreeGrafter"/>
</dbReference>
<dbReference type="PANTHER" id="PTHR22760">
    <property type="entry name" value="GLYCOSYLTRANSFERASE"/>
    <property type="match status" value="1"/>
</dbReference>
<feature type="transmembrane region" description="Helical" evidence="12">
    <location>
        <begin position="225"/>
        <end position="249"/>
    </location>
</feature>
<evidence type="ECO:0000256" key="6">
    <source>
        <dbReference type="ARBA" id="ARBA00022692"/>
    </source>
</evidence>
<comment type="catalytic activity">
    <reaction evidence="11">
        <text>an alpha-D-Man-(1-&gt;2)-alpha-D-Man-(1-&gt;2)-alpha-D-Man-(1-&gt;3)-[alpha-D-Man-(1-&gt;2)-alpha-D-Man-(1-&gt;3)-alpha-D-Man-(1-&gt;6)]-beta-D-Man-(1-&gt;4)-beta-D-GlcNAc-(1-&gt;4)-alpha-D-GlcNAc-diphospho-di-trans,poly-cis-dolichol + a di-trans,poly-cis-dolichyl beta-D-mannosyl phosphate = an alpha-D-Man-(1-&gt;2)-alpha-D-Man-(1-&gt;2)-alpha-D-Man-(1-&gt;3)-[alpha-D-Man-(1-&gt;2)-alpha-D-Man-(1-&gt;3)-[alpha-D-Man-(1-&gt;6)]-alpha-D-Man-(1-&gt;6)]-beta-D-Man-(1-&gt;4)-beta-D-GlcNAc-(1-&gt;4)-alpha-D-GlcNAc-diphospho-di-trans,poly-cis-dolichol + a di-trans,poly-cis-dolichyl phosphate + H(+)</text>
        <dbReference type="Rhea" id="RHEA:29535"/>
        <dbReference type="Rhea" id="RHEA-COMP:19498"/>
        <dbReference type="Rhea" id="RHEA-COMP:19501"/>
        <dbReference type="Rhea" id="RHEA-COMP:19518"/>
        <dbReference type="Rhea" id="RHEA-COMP:19519"/>
        <dbReference type="ChEBI" id="CHEBI:15378"/>
        <dbReference type="ChEBI" id="CHEBI:57683"/>
        <dbReference type="ChEBI" id="CHEBI:58211"/>
        <dbReference type="ChEBI" id="CHEBI:132517"/>
        <dbReference type="ChEBI" id="CHEBI:132519"/>
        <dbReference type="EC" id="2.4.1.260"/>
    </reaction>
    <physiologicalReaction direction="left-to-right" evidence="11">
        <dbReference type="Rhea" id="RHEA:29536"/>
    </physiologicalReaction>
</comment>